<dbReference type="AlphaFoldDB" id="A0A136J280"/>
<evidence type="ECO:0000313" key="2">
    <source>
        <dbReference type="Proteomes" id="UP000070501"/>
    </source>
</evidence>
<dbReference type="Proteomes" id="UP000070501">
    <property type="component" value="Unassembled WGS sequence"/>
</dbReference>
<organism evidence="1 2">
    <name type="scientific">Microdochium bolleyi</name>
    <dbReference type="NCBI Taxonomy" id="196109"/>
    <lineage>
        <taxon>Eukaryota</taxon>
        <taxon>Fungi</taxon>
        <taxon>Dikarya</taxon>
        <taxon>Ascomycota</taxon>
        <taxon>Pezizomycotina</taxon>
        <taxon>Sordariomycetes</taxon>
        <taxon>Xylariomycetidae</taxon>
        <taxon>Xylariales</taxon>
        <taxon>Microdochiaceae</taxon>
        <taxon>Microdochium</taxon>
    </lineage>
</organism>
<proteinExistence type="predicted"/>
<gene>
    <name evidence="1" type="ORF">Micbo1qcDRAFT_162814</name>
</gene>
<reference evidence="2" key="1">
    <citation type="submission" date="2016-02" db="EMBL/GenBank/DDBJ databases">
        <title>Draft genome sequence of Microdochium bolleyi, a fungal endophyte of beachgrass.</title>
        <authorList>
            <consortium name="DOE Joint Genome Institute"/>
            <person name="David A.S."/>
            <person name="May G."/>
            <person name="Haridas S."/>
            <person name="Lim J."/>
            <person name="Wang M."/>
            <person name="Labutti K."/>
            <person name="Lipzen A."/>
            <person name="Barry K."/>
            <person name="Grigoriev I.V."/>
        </authorList>
    </citation>
    <scope>NUCLEOTIDE SEQUENCE [LARGE SCALE GENOMIC DNA]</scope>
    <source>
        <strain evidence="2">J235TASD1</strain>
    </source>
</reference>
<sequence length="61" mass="6771">MLEVRLQNFSGSSFGACRVGRLATLVRCPLSDLVESKECHDHLAELASVRPTMTSFVTNCW</sequence>
<dbReference type="EMBL" id="KQ964250">
    <property type="protein sequence ID" value="KXJ91193.1"/>
    <property type="molecule type" value="Genomic_DNA"/>
</dbReference>
<protein>
    <submittedName>
        <fullName evidence="1">Uncharacterized protein</fullName>
    </submittedName>
</protein>
<name>A0A136J280_9PEZI</name>
<keyword evidence="2" id="KW-1185">Reference proteome</keyword>
<dbReference type="InParanoid" id="A0A136J280"/>
<evidence type="ECO:0000313" key="1">
    <source>
        <dbReference type="EMBL" id="KXJ91193.1"/>
    </source>
</evidence>
<feature type="non-terminal residue" evidence="1">
    <location>
        <position position="61"/>
    </location>
</feature>
<dbReference type="PROSITE" id="PS51257">
    <property type="entry name" value="PROKAR_LIPOPROTEIN"/>
    <property type="match status" value="1"/>
</dbReference>
<accession>A0A136J280</accession>